<reference evidence="2" key="1">
    <citation type="journal article" date="2020" name="Stud. Mycol.">
        <title>101 Dothideomycetes genomes: a test case for predicting lifestyles and emergence of pathogens.</title>
        <authorList>
            <person name="Haridas S."/>
            <person name="Albert R."/>
            <person name="Binder M."/>
            <person name="Bloem J."/>
            <person name="Labutti K."/>
            <person name="Salamov A."/>
            <person name="Andreopoulos B."/>
            <person name="Baker S."/>
            <person name="Barry K."/>
            <person name="Bills G."/>
            <person name="Bluhm B."/>
            <person name="Cannon C."/>
            <person name="Castanera R."/>
            <person name="Culley D."/>
            <person name="Daum C."/>
            <person name="Ezra D."/>
            <person name="Gonzalez J."/>
            <person name="Henrissat B."/>
            <person name="Kuo A."/>
            <person name="Liang C."/>
            <person name="Lipzen A."/>
            <person name="Lutzoni F."/>
            <person name="Magnuson J."/>
            <person name="Mondo S."/>
            <person name="Nolan M."/>
            <person name="Ohm R."/>
            <person name="Pangilinan J."/>
            <person name="Park H.-J."/>
            <person name="Ramirez L."/>
            <person name="Alfaro M."/>
            <person name="Sun H."/>
            <person name="Tritt A."/>
            <person name="Yoshinaga Y."/>
            <person name="Zwiers L.-H."/>
            <person name="Turgeon B."/>
            <person name="Goodwin S."/>
            <person name="Spatafora J."/>
            <person name="Crous P."/>
            <person name="Grigoriev I."/>
        </authorList>
    </citation>
    <scope>NUCLEOTIDE SEQUENCE</scope>
    <source>
        <strain evidence="2">Tuck. ex Michener</strain>
    </source>
</reference>
<feature type="signal peptide" evidence="1">
    <location>
        <begin position="1"/>
        <end position="36"/>
    </location>
</feature>
<dbReference type="Gene3D" id="2.60.110.10">
    <property type="entry name" value="Thaumatin"/>
    <property type="match status" value="1"/>
</dbReference>
<dbReference type="Proteomes" id="UP000800092">
    <property type="component" value="Unassembled WGS sequence"/>
</dbReference>
<sequence>MFFEQARIRHARHWLHALLSLFIVLAILECAPQSQAIHHMKRHIAPRQNFGGNSVPLIVTNWCGETIYPGINTQGGTSGPSQSGFELQPGNTQNFSVSADWQGRVWGRTNCSFNSQGNGPANGGNGGWSACQTGDCNAQVSCSGAGAVPVTLAEFTMDGGDGQSYYDISLVDGYNLPIAIVLQGGSNSSFQGIPPNATNPSCVASLGNLNPDTNYWPYSNGQATFLNTNSSSPLPFNTKTTASDVSNWCPWDLQVSPPQKPGDGVYPYPDDNIQRPVFDPCYSACSKYRDDSDCCTGNYNSPQKCQPSEYSKAVKSVCPDVYSYAYDDKTSTFIVPAGAGFEVIFCPGARSTNILSAESSLHSQIAGSGHANQGAGEIGETADSTLNASISSWAVGFAIVAALVTGALFSSL</sequence>
<dbReference type="OrthoDB" id="430315at2759"/>
<dbReference type="InterPro" id="IPR037176">
    <property type="entry name" value="Osmotin/thaumatin-like_sf"/>
</dbReference>
<keyword evidence="3" id="KW-1185">Reference proteome</keyword>
<gene>
    <name evidence="2" type="ORF">EV356DRAFT_479528</name>
</gene>
<evidence type="ECO:0000313" key="3">
    <source>
        <dbReference type="Proteomes" id="UP000800092"/>
    </source>
</evidence>
<dbReference type="AlphaFoldDB" id="A0A6A6HJX3"/>
<name>A0A6A6HJX3_VIRVR</name>
<accession>A0A6A6HJX3</accession>
<dbReference type="InterPro" id="IPR001938">
    <property type="entry name" value="Thaumatin"/>
</dbReference>
<dbReference type="Pfam" id="PF00314">
    <property type="entry name" value="Thaumatin"/>
    <property type="match status" value="1"/>
</dbReference>
<proteinExistence type="predicted"/>
<evidence type="ECO:0000313" key="2">
    <source>
        <dbReference type="EMBL" id="KAF2238337.1"/>
    </source>
</evidence>
<dbReference type="PANTHER" id="PTHR31048">
    <property type="entry name" value="OS03G0233200 PROTEIN"/>
    <property type="match status" value="1"/>
</dbReference>
<feature type="chain" id="PRO_5025685811" evidence="1">
    <location>
        <begin position="37"/>
        <end position="412"/>
    </location>
</feature>
<dbReference type="EMBL" id="ML991776">
    <property type="protein sequence ID" value="KAF2238337.1"/>
    <property type="molecule type" value="Genomic_DNA"/>
</dbReference>
<organism evidence="2 3">
    <name type="scientific">Viridothelium virens</name>
    <name type="common">Speckled blister lichen</name>
    <name type="synonym">Trypethelium virens</name>
    <dbReference type="NCBI Taxonomy" id="1048519"/>
    <lineage>
        <taxon>Eukaryota</taxon>
        <taxon>Fungi</taxon>
        <taxon>Dikarya</taxon>
        <taxon>Ascomycota</taxon>
        <taxon>Pezizomycotina</taxon>
        <taxon>Dothideomycetes</taxon>
        <taxon>Dothideomycetes incertae sedis</taxon>
        <taxon>Trypetheliales</taxon>
        <taxon>Trypetheliaceae</taxon>
        <taxon>Viridothelium</taxon>
    </lineage>
</organism>
<protein>
    <submittedName>
        <fullName evidence="2">Osmotin, thaumatin-like protein</fullName>
    </submittedName>
</protein>
<evidence type="ECO:0000256" key="1">
    <source>
        <dbReference type="SAM" id="SignalP"/>
    </source>
</evidence>
<dbReference type="SUPFAM" id="SSF49870">
    <property type="entry name" value="Osmotin, thaumatin-like protein"/>
    <property type="match status" value="1"/>
</dbReference>
<dbReference type="SMART" id="SM00205">
    <property type="entry name" value="THN"/>
    <property type="match status" value="1"/>
</dbReference>
<dbReference type="PROSITE" id="PS51367">
    <property type="entry name" value="THAUMATIN_2"/>
    <property type="match status" value="1"/>
</dbReference>
<keyword evidence="1" id="KW-0732">Signal</keyword>